<proteinExistence type="predicted"/>
<evidence type="ECO:0000313" key="2">
    <source>
        <dbReference type="Proteomes" id="UP000479710"/>
    </source>
</evidence>
<dbReference type="PANTHER" id="PTHR35545:SF37">
    <property type="entry name" value="F-BOX DOMAIN-CONTAINING PROTEIN"/>
    <property type="match status" value="1"/>
</dbReference>
<dbReference type="OrthoDB" id="690385at2759"/>
<reference evidence="1 2" key="1">
    <citation type="submission" date="2019-11" db="EMBL/GenBank/DDBJ databases">
        <title>Whole genome sequence of Oryza granulata.</title>
        <authorList>
            <person name="Li W."/>
        </authorList>
    </citation>
    <scope>NUCLEOTIDE SEQUENCE [LARGE SCALE GENOMIC DNA]</scope>
    <source>
        <strain evidence="2">cv. Menghai</strain>
        <tissue evidence="1">Leaf</tissue>
    </source>
</reference>
<keyword evidence="2" id="KW-1185">Reference proteome</keyword>
<dbReference type="Proteomes" id="UP000479710">
    <property type="component" value="Unassembled WGS sequence"/>
</dbReference>
<gene>
    <name evidence="1" type="ORF">E2562_017668</name>
</gene>
<accession>A0A6G1BYG0</accession>
<organism evidence="1 2">
    <name type="scientific">Oryza meyeriana var. granulata</name>
    <dbReference type="NCBI Taxonomy" id="110450"/>
    <lineage>
        <taxon>Eukaryota</taxon>
        <taxon>Viridiplantae</taxon>
        <taxon>Streptophyta</taxon>
        <taxon>Embryophyta</taxon>
        <taxon>Tracheophyta</taxon>
        <taxon>Spermatophyta</taxon>
        <taxon>Magnoliopsida</taxon>
        <taxon>Liliopsida</taxon>
        <taxon>Poales</taxon>
        <taxon>Poaceae</taxon>
        <taxon>BOP clade</taxon>
        <taxon>Oryzoideae</taxon>
        <taxon>Oryzeae</taxon>
        <taxon>Oryzinae</taxon>
        <taxon>Oryza</taxon>
        <taxon>Oryza meyeriana</taxon>
    </lineage>
</organism>
<sequence>MHPTTPLAFYRQVLAVCPQLQALHLRRYSSPWYATLVVDGMLELWELVVDRCGFLTVNLRAAPTLERVACVDGPIALAFGEAPRPACLSLTYALDDRLVLVRNWKLSCHLGDTPAMTELFVCFTGPPRWMTSGPLHSPLPGLRRLVVTDMPSTWDVSWPRVILEAAPSFEMLVSTQVMVELQVW</sequence>
<protein>
    <submittedName>
        <fullName evidence="1">Uncharacterized protein</fullName>
    </submittedName>
</protein>
<comment type="caution">
    <text evidence="1">The sequence shown here is derived from an EMBL/GenBank/DDBJ whole genome shotgun (WGS) entry which is preliminary data.</text>
</comment>
<dbReference type="EMBL" id="SPHZ02000011">
    <property type="protein sequence ID" value="KAF0892694.1"/>
    <property type="molecule type" value="Genomic_DNA"/>
</dbReference>
<dbReference type="AlphaFoldDB" id="A0A6G1BYG0"/>
<evidence type="ECO:0000313" key="1">
    <source>
        <dbReference type="EMBL" id="KAF0892694.1"/>
    </source>
</evidence>
<name>A0A6G1BYG0_9ORYZ</name>
<dbReference type="PANTHER" id="PTHR35545">
    <property type="entry name" value="F-BOX DOMAIN-CONTAINING PROTEIN"/>
    <property type="match status" value="1"/>
</dbReference>